<keyword evidence="5" id="KW-1185">Reference proteome</keyword>
<reference evidence="4" key="1">
    <citation type="submission" date="2021-06" db="EMBL/GenBank/DDBJ databases">
        <authorList>
            <person name="Kallberg Y."/>
            <person name="Tangrot J."/>
            <person name="Rosling A."/>
        </authorList>
    </citation>
    <scope>NUCLEOTIDE SEQUENCE</scope>
    <source>
        <strain evidence="4">FL130A</strain>
    </source>
</reference>
<dbReference type="GO" id="GO:0043565">
    <property type="term" value="F:sequence-specific DNA binding"/>
    <property type="evidence" value="ECO:0007669"/>
    <property type="project" value="InterPro"/>
</dbReference>
<dbReference type="InterPro" id="IPR003106">
    <property type="entry name" value="Leu_zip_homeo"/>
</dbReference>
<dbReference type="EMBL" id="CAJVPS010000025">
    <property type="protein sequence ID" value="CAG8442532.1"/>
    <property type="molecule type" value="Genomic_DNA"/>
</dbReference>
<evidence type="ECO:0000259" key="3">
    <source>
        <dbReference type="Pfam" id="PF02183"/>
    </source>
</evidence>
<evidence type="ECO:0000313" key="4">
    <source>
        <dbReference type="EMBL" id="CAG8442532.1"/>
    </source>
</evidence>
<name>A0A9N8YM17_9GLOM</name>
<gene>
    <name evidence="4" type="ORF">ALEPTO_LOCUS429</name>
</gene>
<feature type="signal peptide" evidence="2">
    <location>
        <begin position="1"/>
        <end position="15"/>
    </location>
</feature>
<feature type="chain" id="PRO_5040389270" evidence="2">
    <location>
        <begin position="16"/>
        <end position="109"/>
    </location>
</feature>
<feature type="coiled-coil region" evidence="1">
    <location>
        <begin position="26"/>
        <end position="60"/>
    </location>
</feature>
<evidence type="ECO:0000313" key="5">
    <source>
        <dbReference type="Proteomes" id="UP000789508"/>
    </source>
</evidence>
<keyword evidence="1" id="KW-0175">Coiled coil</keyword>
<dbReference type="Proteomes" id="UP000789508">
    <property type="component" value="Unassembled WGS sequence"/>
</dbReference>
<accession>A0A9N8YM17</accession>
<dbReference type="AlphaFoldDB" id="A0A9N8YM17"/>
<comment type="caution">
    <text evidence="4">The sequence shown here is derived from an EMBL/GenBank/DDBJ whole genome shotgun (WGS) entry which is preliminary data.</text>
</comment>
<organism evidence="4 5">
    <name type="scientific">Ambispora leptoticha</name>
    <dbReference type="NCBI Taxonomy" id="144679"/>
    <lineage>
        <taxon>Eukaryota</taxon>
        <taxon>Fungi</taxon>
        <taxon>Fungi incertae sedis</taxon>
        <taxon>Mucoromycota</taxon>
        <taxon>Glomeromycotina</taxon>
        <taxon>Glomeromycetes</taxon>
        <taxon>Archaeosporales</taxon>
        <taxon>Ambisporaceae</taxon>
        <taxon>Ambispora</taxon>
    </lineage>
</organism>
<evidence type="ECO:0000256" key="1">
    <source>
        <dbReference type="SAM" id="Coils"/>
    </source>
</evidence>
<feature type="domain" description="Leucine zipper homeobox-associated" evidence="3">
    <location>
        <begin position="30"/>
        <end position="55"/>
    </location>
</feature>
<evidence type="ECO:0000256" key="2">
    <source>
        <dbReference type="SAM" id="SignalP"/>
    </source>
</evidence>
<dbReference type="Pfam" id="PF02183">
    <property type="entry name" value="HALZ"/>
    <property type="match status" value="1"/>
</dbReference>
<proteinExistence type="predicted"/>
<sequence length="109" mass="12835">MYGIILICLIIFISARTDRRHRREEIETVRSNYENLRSDYEALKEENETLKSQLSDYNIIAEKDVKIAEQKDTITKIENGRQIFSYFNDGGENILTNGNDNNQDHQHQQ</sequence>
<keyword evidence="2" id="KW-0732">Signal</keyword>
<protein>
    <submittedName>
        <fullName evidence="4">1670_t:CDS:1</fullName>
    </submittedName>
</protein>
<dbReference type="GO" id="GO:0006355">
    <property type="term" value="P:regulation of DNA-templated transcription"/>
    <property type="evidence" value="ECO:0007669"/>
    <property type="project" value="InterPro"/>
</dbReference>